<protein>
    <submittedName>
        <fullName evidence="1">Uncharacterized protein</fullName>
    </submittedName>
</protein>
<keyword evidence="2" id="KW-1185">Reference proteome</keyword>
<proteinExistence type="predicted"/>
<name>A0A8X8LEF8_9BACT</name>
<evidence type="ECO:0000313" key="1">
    <source>
        <dbReference type="EMBL" id="SDX22688.1"/>
    </source>
</evidence>
<accession>A0A8X8LEF8</accession>
<comment type="caution">
    <text evidence="1">The sequence shown here is derived from an EMBL/GenBank/DDBJ whole genome shotgun (WGS) entry which is preliminary data.</text>
</comment>
<sequence>MYISISTYKMENPTKTAKSDQFSIAENSNVCLTNMEVLAIGAREIEKANTHTYMSDLGVFNVIFRLMKSKGIITLNDTVQAFQDLKKTAKTEEWANSGYYDVPVERICRIFEEMSRNGMITMYENGKLSPSLSGFYFNLTYFEIEV</sequence>
<reference evidence="1 2" key="1">
    <citation type="submission" date="2016-10" db="EMBL/GenBank/DDBJ databases">
        <authorList>
            <person name="Varghese N."/>
            <person name="Submissions S."/>
        </authorList>
    </citation>
    <scope>NUCLEOTIDE SEQUENCE [LARGE SCALE GENOMIC DNA]</scope>
    <source>
        <strain evidence="1 2">DSM 25353</strain>
    </source>
</reference>
<gene>
    <name evidence="1" type="ORF">SAMN05444410_11160</name>
</gene>
<dbReference type="Proteomes" id="UP000198711">
    <property type="component" value="Unassembled WGS sequence"/>
</dbReference>
<dbReference type="EMBL" id="FNNO01000011">
    <property type="protein sequence ID" value="SDX22688.1"/>
    <property type="molecule type" value="Genomic_DNA"/>
</dbReference>
<dbReference type="AlphaFoldDB" id="A0A8X8LEF8"/>
<evidence type="ECO:0000313" key="2">
    <source>
        <dbReference type="Proteomes" id="UP000198711"/>
    </source>
</evidence>
<organism evidence="1 2">
    <name type="scientific">Hydrobacter penzbergensis</name>
    <dbReference type="NCBI Taxonomy" id="1235997"/>
    <lineage>
        <taxon>Bacteria</taxon>
        <taxon>Pseudomonadati</taxon>
        <taxon>Bacteroidota</taxon>
        <taxon>Chitinophagia</taxon>
        <taxon>Chitinophagales</taxon>
        <taxon>Chitinophagaceae</taxon>
        <taxon>Hydrobacter</taxon>
    </lineage>
</organism>